<proteinExistence type="predicted"/>
<accession>A0ACC1MZ39</accession>
<reference evidence="1" key="1">
    <citation type="submission" date="2022-08" db="EMBL/GenBank/DDBJ databases">
        <title>Genome Sequence of Pycnoporus sanguineus.</title>
        <authorList>
            <person name="Buettner E."/>
        </authorList>
    </citation>
    <scope>NUCLEOTIDE SEQUENCE</scope>
    <source>
        <strain evidence="1">CG-C14</strain>
    </source>
</reference>
<sequence length="178" mass="19635">MLGETKADGTGKEKGVARRVAEVWVAGWEKGRWEAEIERTRSGLAAAAEDERTRGSAVLWKVSVAFEARAGQTERAKKLLFRAVGECPLVKELYLLAFGPLRGAFSARELNQWADTMAERGVRMRVGLDEVVGEWTEGDGAQGSRRVAQSGNGEEGGEEESADEIEHNARELRRLMPY</sequence>
<evidence type="ECO:0000313" key="1">
    <source>
        <dbReference type="EMBL" id="KAJ2971881.1"/>
    </source>
</evidence>
<dbReference type="Proteomes" id="UP001144978">
    <property type="component" value="Unassembled WGS sequence"/>
</dbReference>
<name>A0ACC1MZ39_9APHY</name>
<protein>
    <submittedName>
        <fullName evidence="1">Uncharacterized protein</fullName>
    </submittedName>
</protein>
<comment type="caution">
    <text evidence="1">The sequence shown here is derived from an EMBL/GenBank/DDBJ whole genome shotgun (WGS) entry which is preliminary data.</text>
</comment>
<organism evidence="1 2">
    <name type="scientific">Trametes sanguinea</name>
    <dbReference type="NCBI Taxonomy" id="158606"/>
    <lineage>
        <taxon>Eukaryota</taxon>
        <taxon>Fungi</taxon>
        <taxon>Dikarya</taxon>
        <taxon>Basidiomycota</taxon>
        <taxon>Agaricomycotina</taxon>
        <taxon>Agaricomycetes</taxon>
        <taxon>Polyporales</taxon>
        <taxon>Polyporaceae</taxon>
        <taxon>Trametes</taxon>
    </lineage>
</organism>
<dbReference type="EMBL" id="JANSHE010005259">
    <property type="protein sequence ID" value="KAJ2971881.1"/>
    <property type="molecule type" value="Genomic_DNA"/>
</dbReference>
<keyword evidence="2" id="KW-1185">Reference proteome</keyword>
<gene>
    <name evidence="1" type="ORF">NUW54_g12394</name>
</gene>
<evidence type="ECO:0000313" key="2">
    <source>
        <dbReference type="Proteomes" id="UP001144978"/>
    </source>
</evidence>